<name>A0AAW1UWC3_9CUCU</name>
<comment type="function">
    <text evidence="11">Catalyzes the transfer of galactose onto proteins or lipids.</text>
</comment>
<dbReference type="PANTHER" id="PTHR19300">
    <property type="entry name" value="BETA-1,4-GALACTOSYLTRANSFERASE"/>
    <property type="match status" value="1"/>
</dbReference>
<keyword evidence="11" id="KW-0479">Metal-binding</keyword>
<evidence type="ECO:0000256" key="9">
    <source>
        <dbReference type="ARBA" id="ARBA00023136"/>
    </source>
</evidence>
<reference evidence="14 15" key="1">
    <citation type="submission" date="2023-03" db="EMBL/GenBank/DDBJ databases">
        <title>Genome insight into feeding habits of ladybird beetles.</title>
        <authorList>
            <person name="Li H.-S."/>
            <person name="Huang Y.-H."/>
            <person name="Pang H."/>
        </authorList>
    </citation>
    <scope>NUCLEOTIDE SEQUENCE [LARGE SCALE GENOMIC DNA]</scope>
    <source>
        <strain evidence="14">SYSU_2023b</strain>
        <tissue evidence="14">Whole body</tissue>
    </source>
</reference>
<dbReference type="InterPro" id="IPR027791">
    <property type="entry name" value="Galactosyl_T_C"/>
</dbReference>
<comment type="similarity">
    <text evidence="3 11">Belongs to the glycosyltransferase 7 family.</text>
</comment>
<evidence type="ECO:0000313" key="14">
    <source>
        <dbReference type="EMBL" id="KAK9887727.1"/>
    </source>
</evidence>
<keyword evidence="8" id="KW-1133">Transmembrane helix</keyword>
<protein>
    <recommendedName>
        <fullName evidence="11">Beta-1,4-N-acetylgalactosaminyltransferase</fullName>
        <ecNumber evidence="11">2.4.1.-</ecNumber>
    </recommendedName>
    <alternativeName>
        <fullName evidence="11">Beta-4-GalNAcT</fullName>
    </alternativeName>
</protein>
<dbReference type="GO" id="GO:0046872">
    <property type="term" value="F:metal ion binding"/>
    <property type="evidence" value="ECO:0007669"/>
    <property type="project" value="UniProtKB-UniRule"/>
</dbReference>
<keyword evidence="6" id="KW-0812">Transmembrane</keyword>
<evidence type="ECO:0000256" key="8">
    <source>
        <dbReference type="ARBA" id="ARBA00022989"/>
    </source>
</evidence>
<dbReference type="InterPro" id="IPR027995">
    <property type="entry name" value="Galactosyl_T_N"/>
</dbReference>
<dbReference type="Gene3D" id="3.90.550.10">
    <property type="entry name" value="Spore Coat Polysaccharide Biosynthesis Protein SpsA, Chain A"/>
    <property type="match status" value="1"/>
</dbReference>
<evidence type="ECO:0000256" key="6">
    <source>
        <dbReference type="ARBA" id="ARBA00022692"/>
    </source>
</evidence>
<dbReference type="InterPro" id="IPR029044">
    <property type="entry name" value="Nucleotide-diphossugar_trans"/>
</dbReference>
<dbReference type="SUPFAM" id="SSF53448">
    <property type="entry name" value="Nucleotide-diphospho-sugar transferases"/>
    <property type="match status" value="1"/>
</dbReference>
<keyword evidence="7 11" id="KW-0735">Signal-anchor</keyword>
<dbReference type="GO" id="GO:0006688">
    <property type="term" value="P:glycosphingolipid biosynthetic process"/>
    <property type="evidence" value="ECO:0007669"/>
    <property type="project" value="TreeGrafter"/>
</dbReference>
<dbReference type="InterPro" id="IPR003859">
    <property type="entry name" value="Galactosyl_T"/>
</dbReference>
<feature type="domain" description="Galactosyltransferase N-terminal" evidence="13">
    <location>
        <begin position="127"/>
        <end position="260"/>
    </location>
</feature>
<dbReference type="CDD" id="cd00899">
    <property type="entry name" value="b4GalT"/>
    <property type="match status" value="1"/>
</dbReference>
<comment type="cofactor">
    <cofactor evidence="11">
        <name>Mn(2+)</name>
        <dbReference type="ChEBI" id="CHEBI:29035"/>
    </cofactor>
</comment>
<evidence type="ECO:0000256" key="11">
    <source>
        <dbReference type="RuleBase" id="RU368121"/>
    </source>
</evidence>
<dbReference type="GO" id="GO:0005975">
    <property type="term" value="P:carbohydrate metabolic process"/>
    <property type="evidence" value="ECO:0007669"/>
    <property type="project" value="InterPro"/>
</dbReference>
<evidence type="ECO:0000256" key="3">
    <source>
        <dbReference type="ARBA" id="ARBA00005735"/>
    </source>
</evidence>
<dbReference type="Pfam" id="PF13733">
    <property type="entry name" value="Glyco_transf_7N"/>
    <property type="match status" value="1"/>
</dbReference>
<organism evidence="14 15">
    <name type="scientific">Henosepilachna vigintioctopunctata</name>
    <dbReference type="NCBI Taxonomy" id="420089"/>
    <lineage>
        <taxon>Eukaryota</taxon>
        <taxon>Metazoa</taxon>
        <taxon>Ecdysozoa</taxon>
        <taxon>Arthropoda</taxon>
        <taxon>Hexapoda</taxon>
        <taxon>Insecta</taxon>
        <taxon>Pterygota</taxon>
        <taxon>Neoptera</taxon>
        <taxon>Endopterygota</taxon>
        <taxon>Coleoptera</taxon>
        <taxon>Polyphaga</taxon>
        <taxon>Cucujiformia</taxon>
        <taxon>Coccinelloidea</taxon>
        <taxon>Coccinellidae</taxon>
        <taxon>Epilachninae</taxon>
        <taxon>Epilachnini</taxon>
        <taxon>Henosepilachna</taxon>
    </lineage>
</organism>
<dbReference type="GO" id="GO:0016020">
    <property type="term" value="C:membrane"/>
    <property type="evidence" value="ECO:0007669"/>
    <property type="project" value="UniProtKB-SubCell"/>
</dbReference>
<evidence type="ECO:0000256" key="1">
    <source>
        <dbReference type="ARBA" id="ARBA00004606"/>
    </source>
</evidence>
<keyword evidence="15" id="KW-1185">Reference proteome</keyword>
<dbReference type="EMBL" id="JARQZJ010000121">
    <property type="protein sequence ID" value="KAK9887727.1"/>
    <property type="molecule type" value="Genomic_DNA"/>
</dbReference>
<keyword evidence="4 11" id="KW-0328">Glycosyltransferase</keyword>
<dbReference type="GO" id="GO:0033842">
    <property type="term" value="F:N-acetyl-beta-glucosaminyl-derivative 4-beta-N-acetylgalactosaminyltransferase activity"/>
    <property type="evidence" value="ECO:0007669"/>
    <property type="project" value="TreeGrafter"/>
</dbReference>
<evidence type="ECO:0000256" key="4">
    <source>
        <dbReference type="ARBA" id="ARBA00022676"/>
    </source>
</evidence>
<sequence length="393" mass="45228">MKRYLVPSTLYKGLFLLVVVLMMLEFLFGSVTESKNYVFNTANLLKSDETTHIANNYKSKDRKETQINNTESSISLNNSSNLNIWTNNSRSVAKNVSTLAQLLDSEPSSESISDISKAQNVSDTPLCSEDPANLVGPIPVSRYPVPTIAQLESRFSWLNAGGHHSPETCRVLKKVALIIPFRRRGEHLLLFLQHMHPFLRRQQLDYTIFVIEQDGNGPFNRALLMNVGYMEALKRTNFDCFIFHDVDLLPENDKNMYTCPIQPRHMSVAVDSFKYKLPYKNIFGGVSAITTEHFRLLNGFSNSFWGWGGEDDDMSNRIRHHKLFISRYPPTIARYTMLTHKKDKPSPQRYDILKSGQQKYDKDGLNSLKYTVIIYKEHLLYTWILVRLDEITS</sequence>
<keyword evidence="9" id="KW-0472">Membrane</keyword>
<evidence type="ECO:0000259" key="12">
    <source>
        <dbReference type="Pfam" id="PF02709"/>
    </source>
</evidence>
<evidence type="ECO:0000256" key="2">
    <source>
        <dbReference type="ARBA" id="ARBA00004922"/>
    </source>
</evidence>
<comment type="pathway">
    <text evidence="2 11">Protein modification; protein glycosylation.</text>
</comment>
<evidence type="ECO:0000256" key="10">
    <source>
        <dbReference type="ARBA" id="ARBA00023180"/>
    </source>
</evidence>
<dbReference type="Pfam" id="PF02709">
    <property type="entry name" value="Glyco_transf_7C"/>
    <property type="match status" value="1"/>
</dbReference>
<dbReference type="GO" id="GO:0008378">
    <property type="term" value="F:galactosyltransferase activity"/>
    <property type="evidence" value="ECO:0007669"/>
    <property type="project" value="TreeGrafter"/>
</dbReference>
<feature type="domain" description="Galactosyltransferase C-terminal" evidence="12">
    <location>
        <begin position="264"/>
        <end position="341"/>
    </location>
</feature>
<keyword evidence="11" id="KW-0464">Manganese</keyword>
<keyword evidence="10 11" id="KW-0325">Glycoprotein</keyword>
<evidence type="ECO:0000313" key="15">
    <source>
        <dbReference type="Proteomes" id="UP001431783"/>
    </source>
</evidence>
<comment type="subcellular location">
    <subcellularLocation>
        <location evidence="1 11">Membrane</location>
        <topology evidence="1 11">Single-pass type II membrane protein</topology>
    </subcellularLocation>
</comment>
<evidence type="ECO:0000256" key="7">
    <source>
        <dbReference type="ARBA" id="ARBA00022968"/>
    </source>
</evidence>
<evidence type="ECO:0000259" key="13">
    <source>
        <dbReference type="Pfam" id="PF13733"/>
    </source>
</evidence>
<dbReference type="PRINTS" id="PR02050">
    <property type="entry name" value="B14GALTRFASE"/>
</dbReference>
<comment type="caution">
    <text evidence="14">The sequence shown here is derived from an EMBL/GenBank/DDBJ whole genome shotgun (WGS) entry which is preliminary data.</text>
</comment>
<proteinExistence type="inferred from homology"/>
<dbReference type="AlphaFoldDB" id="A0AAW1UWC3"/>
<gene>
    <name evidence="14" type="ORF">WA026_000045</name>
</gene>
<keyword evidence="5 11" id="KW-0808">Transferase</keyword>
<dbReference type="Proteomes" id="UP001431783">
    <property type="component" value="Unassembled WGS sequence"/>
</dbReference>
<dbReference type="GO" id="GO:0005794">
    <property type="term" value="C:Golgi apparatus"/>
    <property type="evidence" value="ECO:0007669"/>
    <property type="project" value="TreeGrafter"/>
</dbReference>
<dbReference type="EC" id="2.4.1.-" evidence="11"/>
<dbReference type="PANTHER" id="PTHR19300:SF57">
    <property type="entry name" value="BETA-1,4-N-ACETYLGALACTOSAMINYLTRANSFERASE"/>
    <property type="match status" value="1"/>
</dbReference>
<accession>A0AAW1UWC3</accession>
<evidence type="ECO:0000256" key="5">
    <source>
        <dbReference type="ARBA" id="ARBA00022679"/>
    </source>
</evidence>